<accession>B9NC32</accession>
<organism evidence="2 3">
    <name type="scientific">Populus trichocarpa</name>
    <name type="common">Western balsam poplar</name>
    <name type="synonym">Populus balsamifera subsp. trichocarpa</name>
    <dbReference type="NCBI Taxonomy" id="3694"/>
    <lineage>
        <taxon>Eukaryota</taxon>
        <taxon>Viridiplantae</taxon>
        <taxon>Streptophyta</taxon>
        <taxon>Embryophyta</taxon>
        <taxon>Tracheophyta</taxon>
        <taxon>Spermatophyta</taxon>
        <taxon>Magnoliopsida</taxon>
        <taxon>eudicotyledons</taxon>
        <taxon>Gunneridae</taxon>
        <taxon>Pentapetalae</taxon>
        <taxon>rosids</taxon>
        <taxon>fabids</taxon>
        <taxon>Malpighiales</taxon>
        <taxon>Salicaceae</taxon>
        <taxon>Saliceae</taxon>
        <taxon>Populus</taxon>
    </lineage>
</organism>
<keyword evidence="1" id="KW-0443">Lipid metabolism</keyword>
<dbReference type="GO" id="GO:0016042">
    <property type="term" value="P:lipid catabolic process"/>
    <property type="evidence" value="ECO:0007669"/>
    <property type="project" value="UniProtKB-KW"/>
</dbReference>
<dbReference type="InParanoid" id="B9NC32"/>
<sequence length="123" mass="13771">MAKTDILEKVVLKGLKGVFSRKKNSINNSDFITILSIDCGEVRNIISSEVPSVLESKLQKLDVDSKDARIAYYFDFIVGTSTRGLMTSMLTAPNDEKRPSFVAKDIVSFIKTTIQAPSNLWYF</sequence>
<dbReference type="SUPFAM" id="SSF52151">
    <property type="entry name" value="FabD/lysophospholipase-like"/>
    <property type="match status" value="1"/>
</dbReference>
<keyword evidence="3" id="KW-1185">Reference proteome</keyword>
<dbReference type="EMBL" id="CM009290">
    <property type="protein sequence ID" value="PNT53013.1"/>
    <property type="molecule type" value="Genomic_DNA"/>
</dbReference>
<dbReference type="eggNOG" id="KOG0513">
    <property type="taxonomic scope" value="Eukaryota"/>
</dbReference>
<reference evidence="2 3" key="1">
    <citation type="journal article" date="2006" name="Science">
        <title>The genome of black cottonwood, Populus trichocarpa (Torr. &amp; Gray).</title>
        <authorList>
            <person name="Tuskan G.A."/>
            <person name="Difazio S."/>
            <person name="Jansson S."/>
            <person name="Bohlmann J."/>
            <person name="Grigoriev I."/>
            <person name="Hellsten U."/>
            <person name="Putnam N."/>
            <person name="Ralph S."/>
            <person name="Rombauts S."/>
            <person name="Salamov A."/>
            <person name="Schein J."/>
            <person name="Sterck L."/>
            <person name="Aerts A."/>
            <person name="Bhalerao R.R."/>
            <person name="Bhalerao R.P."/>
            <person name="Blaudez D."/>
            <person name="Boerjan W."/>
            <person name="Brun A."/>
            <person name="Brunner A."/>
            <person name="Busov V."/>
            <person name="Campbell M."/>
            <person name="Carlson J."/>
            <person name="Chalot M."/>
            <person name="Chapman J."/>
            <person name="Chen G.L."/>
            <person name="Cooper D."/>
            <person name="Coutinho P.M."/>
            <person name="Couturier J."/>
            <person name="Covert S."/>
            <person name="Cronk Q."/>
            <person name="Cunningham R."/>
            <person name="Davis J."/>
            <person name="Degroeve S."/>
            <person name="Dejardin A."/>
            <person name="Depamphilis C."/>
            <person name="Detter J."/>
            <person name="Dirks B."/>
            <person name="Dubchak I."/>
            <person name="Duplessis S."/>
            <person name="Ehlting J."/>
            <person name="Ellis B."/>
            <person name="Gendler K."/>
            <person name="Goodstein D."/>
            <person name="Gribskov M."/>
            <person name="Grimwood J."/>
            <person name="Groover A."/>
            <person name="Gunter L."/>
            <person name="Hamberger B."/>
            <person name="Heinze B."/>
            <person name="Helariutta Y."/>
            <person name="Henrissat B."/>
            <person name="Holligan D."/>
            <person name="Holt R."/>
            <person name="Huang W."/>
            <person name="Islam-Faridi N."/>
            <person name="Jones S."/>
            <person name="Jones-Rhoades M."/>
            <person name="Jorgensen R."/>
            <person name="Joshi C."/>
            <person name="Kangasjarvi J."/>
            <person name="Karlsson J."/>
            <person name="Kelleher C."/>
            <person name="Kirkpatrick R."/>
            <person name="Kirst M."/>
            <person name="Kohler A."/>
            <person name="Kalluri U."/>
            <person name="Larimer F."/>
            <person name="Leebens-Mack J."/>
            <person name="Leple J.C."/>
            <person name="Locascio P."/>
            <person name="Lou Y."/>
            <person name="Lucas S."/>
            <person name="Martin F."/>
            <person name="Montanini B."/>
            <person name="Napoli C."/>
            <person name="Nelson D.R."/>
            <person name="Nelson C."/>
            <person name="Nieminen K."/>
            <person name="Nilsson O."/>
            <person name="Pereda V."/>
            <person name="Peter G."/>
            <person name="Philippe R."/>
            <person name="Pilate G."/>
            <person name="Poliakov A."/>
            <person name="Razumovskaya J."/>
            <person name="Richardson P."/>
            <person name="Rinaldi C."/>
            <person name="Ritland K."/>
            <person name="Rouze P."/>
            <person name="Ryaboy D."/>
            <person name="Schmutz J."/>
            <person name="Schrader J."/>
            <person name="Segerman B."/>
            <person name="Shin H."/>
            <person name="Siddiqui A."/>
            <person name="Sterky F."/>
            <person name="Terry A."/>
            <person name="Tsai C.J."/>
            <person name="Uberbacher E."/>
            <person name="Unneberg P."/>
            <person name="Vahala J."/>
            <person name="Wall K."/>
            <person name="Wessler S."/>
            <person name="Yang G."/>
            <person name="Yin T."/>
            <person name="Douglas C."/>
            <person name="Marra M."/>
            <person name="Sandberg G."/>
            <person name="Van de Peer Y."/>
            <person name="Rokhsar D."/>
        </authorList>
    </citation>
    <scope>NUCLEOTIDE SEQUENCE [LARGE SCALE GENOMIC DNA]</scope>
    <source>
        <strain evidence="3">cv. Nisqually</strain>
    </source>
</reference>
<dbReference type="PANTHER" id="PTHR32176">
    <property type="entry name" value="XYLOSE ISOMERASE"/>
    <property type="match status" value="1"/>
</dbReference>
<gene>
    <name evidence="2" type="ORF">POPTR_001G063200</name>
</gene>
<dbReference type="HOGENOM" id="CLU_2019181_0_0_1"/>
<dbReference type="InterPro" id="IPR016035">
    <property type="entry name" value="Acyl_Trfase/lysoPLipase"/>
</dbReference>
<dbReference type="STRING" id="3694.B9NC32"/>
<dbReference type="AlphaFoldDB" id="B9NC32"/>
<name>B9NC32_POPTR</name>
<evidence type="ECO:0000313" key="3">
    <source>
        <dbReference type="Proteomes" id="UP000006729"/>
    </source>
</evidence>
<proteinExistence type="predicted"/>
<evidence type="ECO:0000256" key="1">
    <source>
        <dbReference type="ARBA" id="ARBA00022963"/>
    </source>
</evidence>
<dbReference type="Gene3D" id="3.40.1090.10">
    <property type="entry name" value="Cytosolic phospholipase A2 catalytic domain"/>
    <property type="match status" value="1"/>
</dbReference>
<dbReference type="PANTHER" id="PTHR32176:SF116">
    <property type="entry name" value="PATATIN"/>
    <property type="match status" value="1"/>
</dbReference>
<evidence type="ECO:0000313" key="2">
    <source>
        <dbReference type="EMBL" id="PNT53013.1"/>
    </source>
</evidence>
<keyword evidence="1" id="KW-0442">Lipid degradation</keyword>
<evidence type="ECO:0008006" key="4">
    <source>
        <dbReference type="Google" id="ProtNLM"/>
    </source>
</evidence>
<protein>
    <recommendedName>
        <fullName evidence="4">PNPLA domain-containing protein</fullName>
    </recommendedName>
</protein>
<dbReference type="Proteomes" id="UP000006729">
    <property type="component" value="Chromosome 1"/>
</dbReference>